<dbReference type="SMART" id="SM00044">
    <property type="entry name" value="CYCc"/>
    <property type="match status" value="1"/>
</dbReference>
<name>K9VPC2_9CYAN</name>
<dbReference type="eggNOG" id="COG0515">
    <property type="taxonomic scope" value="Bacteria"/>
</dbReference>
<dbReference type="GO" id="GO:0004016">
    <property type="term" value="F:adenylate cyclase activity"/>
    <property type="evidence" value="ECO:0007669"/>
    <property type="project" value="UniProtKB-ARBA"/>
</dbReference>
<dbReference type="PROSITE" id="PS50011">
    <property type="entry name" value="PROTEIN_KINASE_DOM"/>
    <property type="match status" value="1"/>
</dbReference>
<evidence type="ECO:0000256" key="1">
    <source>
        <dbReference type="ARBA" id="ARBA00004167"/>
    </source>
</evidence>
<dbReference type="SUPFAM" id="SSF55073">
    <property type="entry name" value="Nucleotide cyclase"/>
    <property type="match status" value="1"/>
</dbReference>
<feature type="transmembrane region" description="Helical" evidence="2">
    <location>
        <begin position="1159"/>
        <end position="1178"/>
    </location>
</feature>
<dbReference type="GO" id="GO:0009190">
    <property type="term" value="P:cyclic nucleotide biosynthetic process"/>
    <property type="evidence" value="ECO:0007669"/>
    <property type="project" value="InterPro"/>
</dbReference>
<reference evidence="7 8" key="1">
    <citation type="submission" date="2012-05" db="EMBL/GenBank/DDBJ databases">
        <title>Finished chromosome of genome of Oscillatoria sp. PCC 7112.</title>
        <authorList>
            <consortium name="US DOE Joint Genome Institute"/>
            <person name="Gugger M."/>
            <person name="Coursin T."/>
            <person name="Rippka R."/>
            <person name="Tandeau De Marsac N."/>
            <person name="Huntemann M."/>
            <person name="Wei C.-L."/>
            <person name="Han J."/>
            <person name="Detter J.C."/>
            <person name="Han C."/>
            <person name="Tapia R."/>
            <person name="Davenport K."/>
            <person name="Daligault H."/>
            <person name="Erkkila T."/>
            <person name="Gu W."/>
            <person name="Munk A.C.C."/>
            <person name="Teshima H."/>
            <person name="Xu Y."/>
            <person name="Chain P."/>
            <person name="Chen A."/>
            <person name="Krypides N."/>
            <person name="Mavromatis K."/>
            <person name="Markowitz V."/>
            <person name="Szeto E."/>
            <person name="Ivanova N."/>
            <person name="Mikhailova N."/>
            <person name="Ovchinnikova G."/>
            <person name="Pagani I."/>
            <person name="Pati A."/>
            <person name="Goodwin L."/>
            <person name="Peters L."/>
            <person name="Pitluck S."/>
            <person name="Woyke T."/>
            <person name="Kerfeld C."/>
        </authorList>
    </citation>
    <scope>NUCLEOTIDE SEQUENCE [LARGE SCALE GENOMIC DNA]</scope>
    <source>
        <strain evidence="7 8">PCC 7112</strain>
    </source>
</reference>
<dbReference type="GO" id="GO:0005524">
    <property type="term" value="F:ATP binding"/>
    <property type="evidence" value="ECO:0007669"/>
    <property type="project" value="InterPro"/>
</dbReference>
<evidence type="ECO:0000259" key="3">
    <source>
        <dbReference type="PROSITE" id="PS50011"/>
    </source>
</evidence>
<organism evidence="7 8">
    <name type="scientific">Phormidium nigroviride PCC 7112</name>
    <dbReference type="NCBI Taxonomy" id="179408"/>
    <lineage>
        <taxon>Bacteria</taxon>
        <taxon>Bacillati</taxon>
        <taxon>Cyanobacteriota</taxon>
        <taxon>Cyanophyceae</taxon>
        <taxon>Oscillatoriophycideae</taxon>
        <taxon>Oscillatoriales</taxon>
        <taxon>Oscillatoriaceae</taxon>
        <taxon>Phormidium</taxon>
    </lineage>
</organism>
<dbReference type="InterPro" id="IPR027417">
    <property type="entry name" value="P-loop_NTPase"/>
</dbReference>
<gene>
    <name evidence="7" type="ORF">Osc7112_5732</name>
</gene>
<dbReference type="PROSITE" id="PS50112">
    <property type="entry name" value="PAS"/>
    <property type="match status" value="1"/>
</dbReference>
<dbReference type="PATRIC" id="fig|179408.3.peg.7148"/>
<dbReference type="KEGG" id="oni:Osc7112_5732"/>
<keyword evidence="2" id="KW-0472">Membrane</keyword>
<dbReference type="GO" id="GO:0016020">
    <property type="term" value="C:membrane"/>
    <property type="evidence" value="ECO:0007669"/>
    <property type="project" value="UniProtKB-SubCell"/>
</dbReference>
<dbReference type="SUPFAM" id="SSF55785">
    <property type="entry name" value="PYP-like sensor domain (PAS domain)"/>
    <property type="match status" value="1"/>
</dbReference>
<dbReference type="PROSITE" id="PS50125">
    <property type="entry name" value="GUANYLATE_CYCLASE_2"/>
    <property type="match status" value="1"/>
</dbReference>
<dbReference type="InterPro" id="IPR041664">
    <property type="entry name" value="AAA_16"/>
</dbReference>
<accession>K9VPC2</accession>
<dbReference type="CDD" id="cd14014">
    <property type="entry name" value="STKc_PknB_like"/>
    <property type="match status" value="1"/>
</dbReference>
<dbReference type="GO" id="GO:0006355">
    <property type="term" value="P:regulation of DNA-templated transcription"/>
    <property type="evidence" value="ECO:0007669"/>
    <property type="project" value="InterPro"/>
</dbReference>
<feature type="domain" description="PAS" evidence="4">
    <location>
        <begin position="1506"/>
        <end position="1542"/>
    </location>
</feature>
<dbReference type="PANTHER" id="PTHR43642:SF1">
    <property type="entry name" value="HYBRID SIGNAL TRANSDUCTION HISTIDINE KINASE G"/>
    <property type="match status" value="1"/>
</dbReference>
<keyword evidence="2" id="KW-1133">Transmembrane helix</keyword>
<feature type="domain" description="Guanylate cyclase" evidence="6">
    <location>
        <begin position="1680"/>
        <end position="1806"/>
    </location>
</feature>
<dbReference type="PROSITE" id="PS50113">
    <property type="entry name" value="PAC"/>
    <property type="match status" value="1"/>
</dbReference>
<keyword evidence="2" id="KW-0812">Transmembrane</keyword>
<evidence type="ECO:0000259" key="6">
    <source>
        <dbReference type="PROSITE" id="PS50125"/>
    </source>
</evidence>
<dbReference type="Proteomes" id="UP000010478">
    <property type="component" value="Chromosome"/>
</dbReference>
<dbReference type="InterPro" id="IPR053159">
    <property type="entry name" value="Hybrid_Histidine_Kinase"/>
</dbReference>
<dbReference type="InterPro" id="IPR000719">
    <property type="entry name" value="Prot_kinase_dom"/>
</dbReference>
<proteinExistence type="predicted"/>
<feature type="transmembrane region" description="Helical" evidence="2">
    <location>
        <begin position="1126"/>
        <end position="1147"/>
    </location>
</feature>
<dbReference type="InterPro" id="IPR013767">
    <property type="entry name" value="PAS_fold"/>
</dbReference>
<dbReference type="CDD" id="cd07302">
    <property type="entry name" value="CHD"/>
    <property type="match status" value="1"/>
</dbReference>
<dbReference type="Pfam" id="PF13191">
    <property type="entry name" value="AAA_16"/>
    <property type="match status" value="1"/>
</dbReference>
<dbReference type="Pfam" id="PF00069">
    <property type="entry name" value="Pkinase"/>
    <property type="match status" value="1"/>
</dbReference>
<dbReference type="Pfam" id="PF00989">
    <property type="entry name" value="PAS"/>
    <property type="match status" value="1"/>
</dbReference>
<dbReference type="RefSeq" id="WP_015179146.1">
    <property type="nucleotide sequence ID" value="NC_019729.1"/>
</dbReference>
<dbReference type="CDD" id="cd00130">
    <property type="entry name" value="PAS"/>
    <property type="match status" value="1"/>
</dbReference>
<dbReference type="GO" id="GO:0035556">
    <property type="term" value="P:intracellular signal transduction"/>
    <property type="evidence" value="ECO:0007669"/>
    <property type="project" value="InterPro"/>
</dbReference>
<feature type="domain" description="Protein kinase" evidence="3">
    <location>
        <begin position="7"/>
        <end position="270"/>
    </location>
</feature>
<dbReference type="SMART" id="SM00065">
    <property type="entry name" value="GAF"/>
    <property type="match status" value="1"/>
</dbReference>
<dbReference type="Gene3D" id="3.30.70.1230">
    <property type="entry name" value="Nucleotide cyclase"/>
    <property type="match status" value="1"/>
</dbReference>
<dbReference type="SUPFAM" id="SSF52540">
    <property type="entry name" value="P-loop containing nucleoside triphosphate hydrolases"/>
    <property type="match status" value="1"/>
</dbReference>
<dbReference type="Gene3D" id="3.30.200.20">
    <property type="entry name" value="Phosphorylase Kinase, domain 1"/>
    <property type="match status" value="1"/>
</dbReference>
<dbReference type="EMBL" id="CP003614">
    <property type="protein sequence ID" value="AFZ09943.1"/>
    <property type="molecule type" value="Genomic_DNA"/>
</dbReference>
<evidence type="ECO:0000259" key="4">
    <source>
        <dbReference type="PROSITE" id="PS50112"/>
    </source>
</evidence>
<dbReference type="eggNOG" id="COG3899">
    <property type="taxonomic scope" value="Bacteria"/>
</dbReference>
<evidence type="ECO:0000256" key="2">
    <source>
        <dbReference type="SAM" id="Phobius"/>
    </source>
</evidence>
<dbReference type="SUPFAM" id="SSF55781">
    <property type="entry name" value="GAF domain-like"/>
    <property type="match status" value="1"/>
</dbReference>
<dbReference type="SUPFAM" id="SSF56112">
    <property type="entry name" value="Protein kinase-like (PK-like)"/>
    <property type="match status" value="1"/>
</dbReference>
<evidence type="ECO:0000259" key="5">
    <source>
        <dbReference type="PROSITE" id="PS50113"/>
    </source>
</evidence>
<comment type="subcellular location">
    <subcellularLocation>
        <location evidence="1">Membrane</location>
        <topology evidence="1">Single-pass membrane protein</topology>
    </subcellularLocation>
</comment>
<dbReference type="Gene3D" id="3.30.450.20">
    <property type="entry name" value="PAS domain"/>
    <property type="match status" value="1"/>
</dbReference>
<feature type="domain" description="PAC" evidence="5">
    <location>
        <begin position="1585"/>
        <end position="1637"/>
    </location>
</feature>
<dbReference type="InterPro" id="IPR001054">
    <property type="entry name" value="A/G_cyclase"/>
</dbReference>
<dbReference type="eggNOG" id="COG2114">
    <property type="taxonomic scope" value="Bacteria"/>
</dbReference>
<evidence type="ECO:0000313" key="8">
    <source>
        <dbReference type="Proteomes" id="UP000010478"/>
    </source>
</evidence>
<dbReference type="InterPro" id="IPR029787">
    <property type="entry name" value="Nucleotide_cyclase"/>
</dbReference>
<keyword evidence="8" id="KW-1185">Reference proteome</keyword>
<protein>
    <submittedName>
        <fullName evidence="7">Adenylate/guanylate cyclase with GAF and PAS/PAC sensors</fullName>
    </submittedName>
</protein>
<dbReference type="STRING" id="179408.Osc7112_5732"/>
<dbReference type="Gene3D" id="3.40.50.300">
    <property type="entry name" value="P-loop containing nucleotide triphosphate hydrolases"/>
    <property type="match status" value="1"/>
</dbReference>
<dbReference type="HOGENOM" id="CLU_000445_34_1_3"/>
<dbReference type="NCBIfam" id="TIGR00229">
    <property type="entry name" value="sensory_box"/>
    <property type="match status" value="1"/>
</dbReference>
<dbReference type="GO" id="GO:0004672">
    <property type="term" value="F:protein kinase activity"/>
    <property type="evidence" value="ECO:0007669"/>
    <property type="project" value="InterPro"/>
</dbReference>
<dbReference type="Gene3D" id="3.30.450.40">
    <property type="match status" value="1"/>
</dbReference>
<dbReference type="InterPro" id="IPR011009">
    <property type="entry name" value="Kinase-like_dom_sf"/>
</dbReference>
<dbReference type="PANTHER" id="PTHR43642">
    <property type="entry name" value="HYBRID SIGNAL TRANSDUCTION HISTIDINE KINASE G"/>
    <property type="match status" value="1"/>
</dbReference>
<dbReference type="InterPro" id="IPR000700">
    <property type="entry name" value="PAS-assoc_C"/>
</dbReference>
<dbReference type="InterPro" id="IPR035965">
    <property type="entry name" value="PAS-like_dom_sf"/>
</dbReference>
<evidence type="ECO:0000313" key="7">
    <source>
        <dbReference type="EMBL" id="AFZ09943.1"/>
    </source>
</evidence>
<dbReference type="OrthoDB" id="573511at2"/>
<sequence length="1930" mass="215157">MLSIPGVAVVAVLYESVNSLVYRAIREADKKPIILKLLKESYPTPQELVRYRTEYRITQELKEPGVVRVYDLQKYQNSLVMFVEDFGGESLKVWMQERKFSLKEFLQIAIATTEILGQIHSANIIHKDINPSNIVYNPETEQLKIIDFGISTQLIRETPILKNPGILEGTLAYISPEQTGRMNRALDYRTDFYSLGVTFYELLTGQVPFDTEDALELVHCHIARQPVPPHEIEPVIPLIVSQIVSKLMAKNAENRYQTALGLKQDLETCLFQLQATANIETFALGTRDLTDRFLIPEKLYGRETEVSNLLSAFERVSTGSAEMILVAGFSGIGKTAVVNEVHKPIARQRGYFIKGKYDQFGRNIPFSAFVQAFRELMGQLLSESDAQLQTWKTNILTALGDSGQVLIEVIPELERIIGAQPLALELSGMAAQNRFNLLMQKFVQVLTTVEHPLVIFLDDLQWADGASLKLLQLLMEDTGHLLVLGAYRDNEVSQSHPFMLTLDEIVKSGATVNTITLQPLSLADLNQLVADTLICDLSFAQPLTELVYEKTKGNPFFSTQFLKALYEDGLIIFDRPVSPTPLSSPLTKGGQRGVQGGWQCDIARVTFAEASDVVEFMAVQLQKLPKETQNVLKLAACIGGQFDLDTLALVSEEVAEPTASVLWKALLEGVILVSAEGYNFIQADAQSPHQSVANPTYKFLHDRVQQAAYSLIPDDQKQATHLKIGRLLLQNSSDIEREEKLFDIVGHLNQAIELINQLSEREALAKLNLEAGGKARSSTAYAAAMVYLQTGIELLTANCWQSQYELTLNLYIAAAEAAYLNADIEGMEHKAALVLQEAKTILDRVKIYEISIAAQTAQGKMLEAIAVGRNALLQLGVEFPTEPDEALISKALQTLKSQLQGRQIEELVDLPVMTNSQTQAAMQMLGMLPGPIFMGKSGLLPLLSSTMVSLSLSFGNAPASTVGYAMHGMVFCAFLQEVETGYGFGQLALSLLDRFNVLEFKSIILLLFGGWIQHRQEAILATIPTLKEGYRLGMETGDFVGAGYNICHYFSNKFFSGIELDIWEPEIVGYRAVLAQVKQYPAQDFLDIIQQTVWNLRETRIRSGCLIGTAYDETVMIPKQHQDNNLSAIAVAYIYKLLLAYSFSNYTAALDYLAQGKQYLIAVSGLAFVPIFHFYAALTHLALFPTRPEIEQAQILAEVEIHQTTLKQWAQNAPMNYLHKWYLVEAERQRVLGNKAEAIDLYERAISLAKENQFLNEEALANELAAKFYLEWDKEKFAQLYMIEAYYCYIQWGATAKVKDLETRSPHLLKPIQAGRNNTKTTATVTTTGLANNLDITTVMKATTAISGEILLDKLLSNLMKILIENAGAEIGYLILSSQGKLLIEAEGAINSEQMTILQSIPVEYCQELSSAIVNYVARTQESVVLDDATRSGQFTNDPYIQKNQPKSILCVPLIYQSQIVSIVYLENNLTAGAFTPERVELLKVLSGQAAISIQNSKLYTEVRESENRLTQFLEAIPVGVSVLDASGKPYYSNRAAIQLLGKGVIPEVTSEQIPEVYQLYQAGTEQEYPSAELPAVRALRGESATVDDMEIHQGNEIIPIEAWGTPIYDEKDNISYAIVAFQDITERKKAETERIRFTDELFQLNKAYERFVPNQFLHFLEKLSIVDVELGDQVQLEMSVLFSDIRDFTTLSETMTPEDNFKFINSYLSRMEPVINENHGFIDKYIGDAIMALFSGEADRAVKAGIAMLHRLVEYNQHRANFGCAPIQIGIGINTGTLMLGTVGGQNRMDGTVISDAVNLASRVESLTKNYGVSLLITQPTYSRLKNPSQYAIRTLDTVKVKGKSEAVTIYEVFDADTPEIKAGKLATLQLFAEALEIYSEGKLAEAGRLFANCWRENPGDAVAKIYWERCQSTLRNRTKIKDTPHDLD</sequence>
<dbReference type="Gene3D" id="1.10.510.10">
    <property type="entry name" value="Transferase(Phosphotransferase) domain 1"/>
    <property type="match status" value="1"/>
</dbReference>
<dbReference type="InterPro" id="IPR000014">
    <property type="entry name" value="PAS"/>
</dbReference>
<dbReference type="InterPro" id="IPR003018">
    <property type="entry name" value="GAF"/>
</dbReference>
<dbReference type="InterPro" id="IPR029016">
    <property type="entry name" value="GAF-like_dom_sf"/>
</dbReference>
<dbReference type="Pfam" id="PF00211">
    <property type="entry name" value="Guanylate_cyc"/>
    <property type="match status" value="1"/>
</dbReference>
<dbReference type="Pfam" id="PF01590">
    <property type="entry name" value="GAF"/>
    <property type="match status" value="1"/>
</dbReference>
<dbReference type="eggNOG" id="COG2203">
    <property type="taxonomic scope" value="Bacteria"/>
</dbReference>